<dbReference type="GeneID" id="95501624"/>
<evidence type="ECO:0000259" key="2">
    <source>
        <dbReference type="Pfam" id="PF14062"/>
    </source>
</evidence>
<feature type="region of interest" description="Disordered" evidence="1">
    <location>
        <begin position="1"/>
        <end position="57"/>
    </location>
</feature>
<keyword evidence="4" id="KW-1185">Reference proteome</keyword>
<name>A0ABZ1QLC3_9ACTN</name>
<evidence type="ECO:0000256" key="1">
    <source>
        <dbReference type="SAM" id="MobiDB-lite"/>
    </source>
</evidence>
<reference evidence="3" key="1">
    <citation type="submission" date="2022-10" db="EMBL/GenBank/DDBJ databases">
        <title>The complete genomes of actinobacterial strains from the NBC collection.</title>
        <authorList>
            <person name="Joergensen T.S."/>
            <person name="Alvarez Arevalo M."/>
            <person name="Sterndorff E.B."/>
            <person name="Faurdal D."/>
            <person name="Vuksanovic O."/>
            <person name="Mourched A.-S."/>
            <person name="Charusanti P."/>
            <person name="Shaw S."/>
            <person name="Blin K."/>
            <person name="Weber T."/>
        </authorList>
    </citation>
    <scope>NUCLEOTIDE SEQUENCE</scope>
    <source>
        <strain evidence="3">NBC_00303</strain>
    </source>
</reference>
<feature type="compositionally biased region" description="Low complexity" evidence="1">
    <location>
        <begin position="30"/>
        <end position="49"/>
    </location>
</feature>
<organism evidence="3 4">
    <name type="scientific">Streptomyces erythrochromogenes</name>
    <dbReference type="NCBI Taxonomy" id="285574"/>
    <lineage>
        <taxon>Bacteria</taxon>
        <taxon>Bacillati</taxon>
        <taxon>Actinomycetota</taxon>
        <taxon>Actinomycetes</taxon>
        <taxon>Kitasatosporales</taxon>
        <taxon>Streptomycetaceae</taxon>
        <taxon>Streptomyces</taxon>
    </lineage>
</organism>
<dbReference type="Pfam" id="PF14062">
    <property type="entry name" value="DUF4253"/>
    <property type="match status" value="1"/>
</dbReference>
<evidence type="ECO:0000313" key="3">
    <source>
        <dbReference type="EMBL" id="WUN83488.1"/>
    </source>
</evidence>
<proteinExistence type="predicted"/>
<evidence type="ECO:0000313" key="4">
    <source>
        <dbReference type="Proteomes" id="UP001432312"/>
    </source>
</evidence>
<dbReference type="Proteomes" id="UP001432312">
    <property type="component" value="Chromosome"/>
</dbReference>
<dbReference type="RefSeq" id="WP_328740797.1">
    <property type="nucleotide sequence ID" value="NZ_CP108036.1"/>
</dbReference>
<accession>A0ABZ1QLC3</accession>
<feature type="domain" description="DUF4253" evidence="2">
    <location>
        <begin position="55"/>
        <end position="99"/>
    </location>
</feature>
<sequence length="99" mass="10428">MLSPHAVGTAPSTTTVTRPGSPRSHATGKSASARVSSASAPAPSTSASPHPRNGLDDALPIAAEHFAFCPDNVWQGAHPPLAAYAEHLIDLNCWEFWWD</sequence>
<protein>
    <submittedName>
        <fullName evidence="3">DUF4253 domain-containing protein</fullName>
    </submittedName>
</protein>
<dbReference type="InterPro" id="IPR025349">
    <property type="entry name" value="DUF4253"/>
</dbReference>
<dbReference type="EMBL" id="CP108036">
    <property type="protein sequence ID" value="WUN83488.1"/>
    <property type="molecule type" value="Genomic_DNA"/>
</dbReference>
<gene>
    <name evidence="3" type="ORF">OHA91_36260</name>
</gene>